<reference evidence="1 2" key="1">
    <citation type="journal article" date="2021" name="Elife">
        <title>Chloroplast acquisition without the gene transfer in kleptoplastic sea slugs, Plakobranchus ocellatus.</title>
        <authorList>
            <person name="Maeda T."/>
            <person name="Takahashi S."/>
            <person name="Yoshida T."/>
            <person name="Shimamura S."/>
            <person name="Takaki Y."/>
            <person name="Nagai Y."/>
            <person name="Toyoda A."/>
            <person name="Suzuki Y."/>
            <person name="Arimoto A."/>
            <person name="Ishii H."/>
            <person name="Satoh N."/>
            <person name="Nishiyama T."/>
            <person name="Hasebe M."/>
            <person name="Maruyama T."/>
            <person name="Minagawa J."/>
            <person name="Obokata J."/>
            <person name="Shigenobu S."/>
        </authorList>
    </citation>
    <scope>NUCLEOTIDE SEQUENCE [LARGE SCALE GENOMIC DNA]</scope>
</reference>
<organism evidence="1 2">
    <name type="scientific">Plakobranchus ocellatus</name>
    <dbReference type="NCBI Taxonomy" id="259542"/>
    <lineage>
        <taxon>Eukaryota</taxon>
        <taxon>Metazoa</taxon>
        <taxon>Spiralia</taxon>
        <taxon>Lophotrochozoa</taxon>
        <taxon>Mollusca</taxon>
        <taxon>Gastropoda</taxon>
        <taxon>Heterobranchia</taxon>
        <taxon>Euthyneura</taxon>
        <taxon>Panpulmonata</taxon>
        <taxon>Sacoglossa</taxon>
        <taxon>Placobranchoidea</taxon>
        <taxon>Plakobranchidae</taxon>
        <taxon>Plakobranchus</taxon>
    </lineage>
</organism>
<dbReference type="EMBL" id="BLXT01006675">
    <property type="protein sequence ID" value="GFO32814.1"/>
    <property type="molecule type" value="Genomic_DNA"/>
</dbReference>
<dbReference type="Proteomes" id="UP000735302">
    <property type="component" value="Unassembled WGS sequence"/>
</dbReference>
<comment type="caution">
    <text evidence="1">The sequence shown here is derived from an EMBL/GenBank/DDBJ whole genome shotgun (WGS) entry which is preliminary data.</text>
</comment>
<sequence length="81" mass="8913">MSYGKSVAQWLASVYHEICRALLSRARAPPPASWPDGGPESLRSPCCGQKPKPQCLTGLKAVSAHLYICIPIALFYRIEQQ</sequence>
<evidence type="ECO:0000313" key="2">
    <source>
        <dbReference type="Proteomes" id="UP000735302"/>
    </source>
</evidence>
<proteinExistence type="predicted"/>
<dbReference type="AlphaFoldDB" id="A0AAV4CMV6"/>
<keyword evidence="2" id="KW-1185">Reference proteome</keyword>
<protein>
    <submittedName>
        <fullName evidence="1">Uncharacterized protein</fullName>
    </submittedName>
</protein>
<evidence type="ECO:0000313" key="1">
    <source>
        <dbReference type="EMBL" id="GFO32814.1"/>
    </source>
</evidence>
<gene>
    <name evidence="1" type="ORF">PoB_005931900</name>
</gene>
<name>A0AAV4CMV6_9GAST</name>
<accession>A0AAV4CMV6</accession>